<evidence type="ECO:0000313" key="2">
    <source>
        <dbReference type="EMBL" id="KAH0818843.1"/>
    </source>
</evidence>
<name>A0A8J6LGV2_TENMO</name>
<keyword evidence="3" id="KW-1185">Reference proteome</keyword>
<feature type="region of interest" description="Disordered" evidence="1">
    <location>
        <begin position="313"/>
        <end position="332"/>
    </location>
</feature>
<reference evidence="2" key="1">
    <citation type="journal article" date="2020" name="J Insects Food Feed">
        <title>The yellow mealworm (Tenebrio molitor) genome: a resource for the emerging insects as food and feed industry.</title>
        <authorList>
            <person name="Eriksson T."/>
            <person name="Andere A."/>
            <person name="Kelstrup H."/>
            <person name="Emery V."/>
            <person name="Picard C."/>
        </authorList>
    </citation>
    <scope>NUCLEOTIDE SEQUENCE</scope>
    <source>
        <strain evidence="2">Stoneville</strain>
        <tissue evidence="2">Whole head</tissue>
    </source>
</reference>
<feature type="compositionally biased region" description="Basic residues" evidence="1">
    <location>
        <begin position="315"/>
        <end position="329"/>
    </location>
</feature>
<evidence type="ECO:0000313" key="3">
    <source>
        <dbReference type="Proteomes" id="UP000719412"/>
    </source>
</evidence>
<gene>
    <name evidence="2" type="ORF">GEV33_003948</name>
</gene>
<sequence length="431" mass="48625">MVPFRKSLCVLSSSIVVELRFWGKDGWNPDLAPSDFYLFRLLKKNLRGRRFHSDDDLKAAVDDFSPCGKLLLPSNVKYARTHRRFTATTPVNFPVGEIGRKTNRRHVRPSVNRDRTCSIAGNGHFDALFVQTSERPIARENKVQSFRATQLLDSRVSKKPIVSGRRNFSGTRSATAERAAVPQVATRRFLGEVIGIRNHPGEWNSDPNLSTVRRSRSTVNSRGISSRAAKASSANFRLVVESPLAPGEDELANMLKDWGFNMKRKDGEDYKESVVMIMWNSTAKQLQEFYYKEHNVKFDPFADVEFSSARAARDAKRRNLQTDPKKRKLSSAAISKQEMERMVEMCDENTPTGLQKKIFLIAGYELTWRGGEAGASCLHHFSEEKNNEGASTGRIEYNPVFTKTCQGGAKKLADSKWLITNANSPEICPVR</sequence>
<dbReference type="EMBL" id="JABDTM020016498">
    <property type="protein sequence ID" value="KAH0818843.1"/>
    <property type="molecule type" value="Genomic_DNA"/>
</dbReference>
<dbReference type="Proteomes" id="UP000719412">
    <property type="component" value="Unassembled WGS sequence"/>
</dbReference>
<accession>A0A8J6LGV2</accession>
<protein>
    <submittedName>
        <fullName evidence="2">Uncharacterized protein</fullName>
    </submittedName>
</protein>
<dbReference type="AlphaFoldDB" id="A0A8J6LGV2"/>
<dbReference type="InterPro" id="IPR036397">
    <property type="entry name" value="RNaseH_sf"/>
</dbReference>
<organism evidence="2 3">
    <name type="scientific">Tenebrio molitor</name>
    <name type="common">Yellow mealworm beetle</name>
    <dbReference type="NCBI Taxonomy" id="7067"/>
    <lineage>
        <taxon>Eukaryota</taxon>
        <taxon>Metazoa</taxon>
        <taxon>Ecdysozoa</taxon>
        <taxon>Arthropoda</taxon>
        <taxon>Hexapoda</taxon>
        <taxon>Insecta</taxon>
        <taxon>Pterygota</taxon>
        <taxon>Neoptera</taxon>
        <taxon>Endopterygota</taxon>
        <taxon>Coleoptera</taxon>
        <taxon>Polyphaga</taxon>
        <taxon>Cucujiformia</taxon>
        <taxon>Tenebrionidae</taxon>
        <taxon>Tenebrio</taxon>
    </lineage>
</organism>
<evidence type="ECO:0000256" key="1">
    <source>
        <dbReference type="SAM" id="MobiDB-lite"/>
    </source>
</evidence>
<reference evidence="2" key="2">
    <citation type="submission" date="2021-08" db="EMBL/GenBank/DDBJ databases">
        <authorList>
            <person name="Eriksson T."/>
        </authorList>
    </citation>
    <scope>NUCLEOTIDE SEQUENCE</scope>
    <source>
        <strain evidence="2">Stoneville</strain>
        <tissue evidence="2">Whole head</tissue>
    </source>
</reference>
<comment type="caution">
    <text evidence="2">The sequence shown here is derived from an EMBL/GenBank/DDBJ whole genome shotgun (WGS) entry which is preliminary data.</text>
</comment>
<dbReference type="GO" id="GO:0003676">
    <property type="term" value="F:nucleic acid binding"/>
    <property type="evidence" value="ECO:0007669"/>
    <property type="project" value="InterPro"/>
</dbReference>
<dbReference type="Gene3D" id="3.30.420.10">
    <property type="entry name" value="Ribonuclease H-like superfamily/Ribonuclease H"/>
    <property type="match status" value="1"/>
</dbReference>
<proteinExistence type="predicted"/>